<dbReference type="OrthoDB" id="19849at2"/>
<comment type="similarity">
    <text evidence="2">Belongs to the OmpP1/FadL family.</text>
</comment>
<keyword evidence="3" id="KW-1134">Transmembrane beta strand</keyword>
<evidence type="ECO:0000256" key="7">
    <source>
        <dbReference type="ARBA" id="ARBA00023237"/>
    </source>
</evidence>
<evidence type="ECO:0000256" key="3">
    <source>
        <dbReference type="ARBA" id="ARBA00022452"/>
    </source>
</evidence>
<organism evidence="9 10">
    <name type="scientific">Hydrocarboniphaga daqingensis</name>
    <dbReference type="NCBI Taxonomy" id="490188"/>
    <lineage>
        <taxon>Bacteria</taxon>
        <taxon>Pseudomonadati</taxon>
        <taxon>Pseudomonadota</taxon>
        <taxon>Gammaproteobacteria</taxon>
        <taxon>Nevskiales</taxon>
        <taxon>Nevskiaceae</taxon>
        <taxon>Hydrocarboniphaga</taxon>
    </lineage>
</organism>
<evidence type="ECO:0000313" key="9">
    <source>
        <dbReference type="EMBL" id="SHG69841.1"/>
    </source>
</evidence>
<evidence type="ECO:0000256" key="2">
    <source>
        <dbReference type="ARBA" id="ARBA00008163"/>
    </source>
</evidence>
<evidence type="ECO:0000256" key="8">
    <source>
        <dbReference type="SAM" id="SignalP"/>
    </source>
</evidence>
<reference evidence="9 10" key="1">
    <citation type="submission" date="2016-11" db="EMBL/GenBank/DDBJ databases">
        <authorList>
            <person name="Jaros S."/>
            <person name="Januszkiewicz K."/>
            <person name="Wedrychowicz H."/>
        </authorList>
    </citation>
    <scope>NUCLEOTIDE SEQUENCE [LARGE SCALE GENOMIC DNA]</scope>
    <source>
        <strain evidence="9 10">CGMCC 1.7049</strain>
    </source>
</reference>
<keyword evidence="6" id="KW-0472">Membrane</keyword>
<dbReference type="Proteomes" id="UP000199758">
    <property type="component" value="Unassembled WGS sequence"/>
</dbReference>
<dbReference type="Gene3D" id="2.40.160.60">
    <property type="entry name" value="Outer membrane protein transport protein (OMPP1/FadL/TodX)"/>
    <property type="match status" value="1"/>
</dbReference>
<accession>A0A1M5LXV7</accession>
<evidence type="ECO:0000256" key="5">
    <source>
        <dbReference type="ARBA" id="ARBA00022729"/>
    </source>
</evidence>
<dbReference type="PANTHER" id="PTHR35093">
    <property type="entry name" value="OUTER MEMBRANE PROTEIN NMB0088-RELATED"/>
    <property type="match status" value="1"/>
</dbReference>
<evidence type="ECO:0000256" key="1">
    <source>
        <dbReference type="ARBA" id="ARBA00004571"/>
    </source>
</evidence>
<keyword evidence="10" id="KW-1185">Reference proteome</keyword>
<evidence type="ECO:0000256" key="4">
    <source>
        <dbReference type="ARBA" id="ARBA00022692"/>
    </source>
</evidence>
<dbReference type="EMBL" id="FQWZ01000002">
    <property type="protein sequence ID" value="SHG69841.1"/>
    <property type="molecule type" value="Genomic_DNA"/>
</dbReference>
<dbReference type="GO" id="GO:0009279">
    <property type="term" value="C:cell outer membrane"/>
    <property type="evidence" value="ECO:0007669"/>
    <property type="project" value="UniProtKB-SubCell"/>
</dbReference>
<name>A0A1M5LXV7_9GAMM</name>
<comment type="subcellular location">
    <subcellularLocation>
        <location evidence="1">Cell outer membrane</location>
        <topology evidence="1">Multi-pass membrane protein</topology>
    </subcellularLocation>
</comment>
<dbReference type="InterPro" id="IPR005017">
    <property type="entry name" value="OMPP1/FadL/TodX"/>
</dbReference>
<keyword evidence="4" id="KW-0812">Transmembrane</keyword>
<dbReference type="AlphaFoldDB" id="A0A1M5LXV7"/>
<dbReference type="GO" id="GO:0015483">
    <property type="term" value="F:long-chain fatty acid transporting porin activity"/>
    <property type="evidence" value="ECO:0007669"/>
    <property type="project" value="TreeGrafter"/>
</dbReference>
<evidence type="ECO:0000313" key="10">
    <source>
        <dbReference type="Proteomes" id="UP000199758"/>
    </source>
</evidence>
<keyword evidence="7" id="KW-0998">Cell outer membrane</keyword>
<feature type="signal peptide" evidence="8">
    <location>
        <begin position="1"/>
        <end position="21"/>
    </location>
</feature>
<feature type="chain" id="PRO_5012183580" evidence="8">
    <location>
        <begin position="22"/>
        <end position="416"/>
    </location>
</feature>
<dbReference type="Pfam" id="PF03349">
    <property type="entry name" value="Toluene_X"/>
    <property type="match status" value="1"/>
</dbReference>
<evidence type="ECO:0000256" key="6">
    <source>
        <dbReference type="ARBA" id="ARBA00023136"/>
    </source>
</evidence>
<dbReference type="STRING" id="490188.SAMN04488068_1155"/>
<keyword evidence="5 8" id="KW-0732">Signal</keyword>
<sequence length="416" mass="43877">MKLPAVSRFAAVLLLSMPVIAQATNSVFSHGYGQTSEGAGGVGVVLAEDSGALAANPAVALAVAPRWDLGTDIYKVSIRSTLRGNAAGDDARYLSDGQEVFIIPQGGFVARYSDRIGYGATLFAAGLGTDYPDNPYQRFGGSPRGGVKLGQSILSSALAYALTPRHTIGVGINLAYQSISVVGIEFLGALSVAPQQVSNQGREGAFGYGAQLGYRGQLADTLTLGLSWRSRTNFSRFDDYRGLLPDGDLDMPTTYNAGLMWTPVPVLALAFEAQRAEYSDQKATGHRAERLAQGEALGSPNGPGFGWRDQTVLKFGAVWTASPQWTLRAGYSRATQLLPPSETFLGMMAPLVMRDHVTAGLTWRSANSGWDYTAMLGAALSGAVDGRNSIPPALGGGEADGTAQQRFIGLAIGRRF</sequence>
<protein>
    <submittedName>
        <fullName evidence="9">Long-chain fatty acid transport protein</fullName>
    </submittedName>
</protein>
<dbReference type="RefSeq" id="WP_072895147.1">
    <property type="nucleotide sequence ID" value="NZ_FQWZ01000002.1"/>
</dbReference>
<proteinExistence type="inferred from homology"/>
<gene>
    <name evidence="9" type="ORF">SAMN04488068_1155</name>
</gene>
<dbReference type="SUPFAM" id="SSF56935">
    <property type="entry name" value="Porins"/>
    <property type="match status" value="1"/>
</dbReference>
<dbReference type="PANTHER" id="PTHR35093:SF8">
    <property type="entry name" value="OUTER MEMBRANE PROTEIN NMB0088-RELATED"/>
    <property type="match status" value="1"/>
</dbReference>